<dbReference type="Proteomes" id="UP001295469">
    <property type="component" value="Chromosome C02"/>
</dbReference>
<dbReference type="EMBL" id="HG994366">
    <property type="protein sequence ID" value="CAF1904591.1"/>
    <property type="molecule type" value="Genomic_DNA"/>
</dbReference>
<gene>
    <name evidence="2" type="ORF">DARMORV10_C02P24650.1</name>
</gene>
<evidence type="ECO:0000256" key="1">
    <source>
        <dbReference type="SAM" id="MobiDB-lite"/>
    </source>
</evidence>
<name>A0A816JTP7_BRANA</name>
<sequence length="59" mass="6981">MPRRKRTIRRSHLSFSSRDHQLRQNEGPRGIAHQHESGYNAGASHTSPYLMRRNGKLWR</sequence>
<protein>
    <submittedName>
        <fullName evidence="2">(rape) hypothetical protein</fullName>
    </submittedName>
</protein>
<dbReference type="AlphaFoldDB" id="A0A816JTP7"/>
<feature type="region of interest" description="Disordered" evidence="1">
    <location>
        <begin position="1"/>
        <end position="59"/>
    </location>
</feature>
<organism evidence="2">
    <name type="scientific">Brassica napus</name>
    <name type="common">Rape</name>
    <dbReference type="NCBI Taxonomy" id="3708"/>
    <lineage>
        <taxon>Eukaryota</taxon>
        <taxon>Viridiplantae</taxon>
        <taxon>Streptophyta</taxon>
        <taxon>Embryophyta</taxon>
        <taxon>Tracheophyta</taxon>
        <taxon>Spermatophyta</taxon>
        <taxon>Magnoliopsida</taxon>
        <taxon>eudicotyledons</taxon>
        <taxon>Gunneridae</taxon>
        <taxon>Pentapetalae</taxon>
        <taxon>rosids</taxon>
        <taxon>malvids</taxon>
        <taxon>Brassicales</taxon>
        <taxon>Brassicaceae</taxon>
        <taxon>Brassiceae</taxon>
        <taxon>Brassica</taxon>
    </lineage>
</organism>
<feature type="compositionally biased region" description="Basic residues" evidence="1">
    <location>
        <begin position="1"/>
        <end position="12"/>
    </location>
</feature>
<evidence type="ECO:0000313" key="2">
    <source>
        <dbReference type="EMBL" id="CAF1904591.1"/>
    </source>
</evidence>
<reference evidence="2" key="1">
    <citation type="submission" date="2021-01" db="EMBL/GenBank/DDBJ databases">
        <authorList>
            <consortium name="Genoscope - CEA"/>
            <person name="William W."/>
        </authorList>
    </citation>
    <scope>NUCLEOTIDE SEQUENCE</scope>
</reference>
<accession>A0A816JTP7</accession>
<proteinExistence type="predicted"/>